<name>A0AAV7RQS3_PLEWA</name>
<accession>A0AAV7RQS3</accession>
<keyword evidence="2" id="KW-1185">Reference proteome</keyword>
<gene>
    <name evidence="1" type="ORF">NDU88_007117</name>
</gene>
<sequence length="82" mass="8551">MTVFAGAAGDCDIVFVVIDGKVPINANNIDGFLNKSVSDTVAVTTATVNDIVNNFLIVLLHVNNLIVNGGSVDDQIYPGDDS</sequence>
<organism evidence="1 2">
    <name type="scientific">Pleurodeles waltl</name>
    <name type="common">Iberian ribbed newt</name>
    <dbReference type="NCBI Taxonomy" id="8319"/>
    <lineage>
        <taxon>Eukaryota</taxon>
        <taxon>Metazoa</taxon>
        <taxon>Chordata</taxon>
        <taxon>Craniata</taxon>
        <taxon>Vertebrata</taxon>
        <taxon>Euteleostomi</taxon>
        <taxon>Amphibia</taxon>
        <taxon>Batrachia</taxon>
        <taxon>Caudata</taxon>
        <taxon>Salamandroidea</taxon>
        <taxon>Salamandridae</taxon>
        <taxon>Pleurodelinae</taxon>
        <taxon>Pleurodeles</taxon>
    </lineage>
</organism>
<evidence type="ECO:0000313" key="2">
    <source>
        <dbReference type="Proteomes" id="UP001066276"/>
    </source>
</evidence>
<evidence type="ECO:0000313" key="1">
    <source>
        <dbReference type="EMBL" id="KAJ1154365.1"/>
    </source>
</evidence>
<protein>
    <submittedName>
        <fullName evidence="1">Uncharacterized protein</fullName>
    </submittedName>
</protein>
<reference evidence="1" key="1">
    <citation type="journal article" date="2022" name="bioRxiv">
        <title>Sequencing and chromosome-scale assembly of the giantPleurodeles waltlgenome.</title>
        <authorList>
            <person name="Brown T."/>
            <person name="Elewa A."/>
            <person name="Iarovenko S."/>
            <person name="Subramanian E."/>
            <person name="Araus A.J."/>
            <person name="Petzold A."/>
            <person name="Susuki M."/>
            <person name="Suzuki K.-i.T."/>
            <person name="Hayashi T."/>
            <person name="Toyoda A."/>
            <person name="Oliveira C."/>
            <person name="Osipova E."/>
            <person name="Leigh N.D."/>
            <person name="Simon A."/>
            <person name="Yun M.H."/>
        </authorList>
    </citation>
    <scope>NUCLEOTIDE SEQUENCE</scope>
    <source>
        <strain evidence="1">20211129_DDA</strain>
        <tissue evidence="1">Liver</tissue>
    </source>
</reference>
<dbReference type="AlphaFoldDB" id="A0AAV7RQS3"/>
<proteinExistence type="predicted"/>
<dbReference type="EMBL" id="JANPWB010000009">
    <property type="protein sequence ID" value="KAJ1154365.1"/>
    <property type="molecule type" value="Genomic_DNA"/>
</dbReference>
<comment type="caution">
    <text evidence="1">The sequence shown here is derived from an EMBL/GenBank/DDBJ whole genome shotgun (WGS) entry which is preliminary data.</text>
</comment>
<dbReference type="Proteomes" id="UP001066276">
    <property type="component" value="Chromosome 5"/>
</dbReference>